<keyword evidence="2" id="KW-1185">Reference proteome</keyword>
<evidence type="ECO:0000313" key="2">
    <source>
        <dbReference type="Proteomes" id="UP000238375"/>
    </source>
</evidence>
<dbReference type="RefSeq" id="WP_106139193.1">
    <property type="nucleotide sequence ID" value="NZ_PVTE01000015.1"/>
</dbReference>
<dbReference type="InterPro" id="IPR001387">
    <property type="entry name" value="Cro/C1-type_HTH"/>
</dbReference>
<comment type="caution">
    <text evidence="1">The sequence shown here is derived from an EMBL/GenBank/DDBJ whole genome shotgun (WGS) entry which is preliminary data.</text>
</comment>
<evidence type="ECO:0000313" key="1">
    <source>
        <dbReference type="EMBL" id="PRY35058.1"/>
    </source>
</evidence>
<dbReference type="OrthoDB" id="957850at2"/>
<dbReference type="GO" id="GO:0003677">
    <property type="term" value="F:DNA binding"/>
    <property type="evidence" value="ECO:0007669"/>
    <property type="project" value="InterPro"/>
</dbReference>
<gene>
    <name evidence="1" type="ORF">CLV58_115141</name>
</gene>
<accession>A0A2T0SNR0</accession>
<dbReference type="AlphaFoldDB" id="A0A2T0SNR0"/>
<name>A0A2T0SNR0_9BACT</name>
<dbReference type="Gene3D" id="1.10.260.40">
    <property type="entry name" value="lambda repressor-like DNA-binding domains"/>
    <property type="match status" value="1"/>
</dbReference>
<dbReference type="CDD" id="cd00093">
    <property type="entry name" value="HTH_XRE"/>
    <property type="match status" value="1"/>
</dbReference>
<dbReference type="EMBL" id="PVTE01000015">
    <property type="protein sequence ID" value="PRY35058.1"/>
    <property type="molecule type" value="Genomic_DNA"/>
</dbReference>
<dbReference type="SUPFAM" id="SSF47413">
    <property type="entry name" value="lambda repressor-like DNA-binding domains"/>
    <property type="match status" value="1"/>
</dbReference>
<sequence length="146" mass="16116">MMSEDGTKTATIVSDRLAQLRKNLGDRLGRPLTIQGLADRSGVKTNAIQRLEDGLKGNFEALLTILLYYRGQGYSLDWILVPDNRDIPMMMTPGEDLLKVNNAILDMSRMLNESYRSISQHLRAIGLESVSASVVPDEVVEPAGVL</sequence>
<evidence type="ECO:0008006" key="3">
    <source>
        <dbReference type="Google" id="ProtNLM"/>
    </source>
</evidence>
<organism evidence="1 2">
    <name type="scientific">Spirosoma oryzae</name>
    <dbReference type="NCBI Taxonomy" id="1469603"/>
    <lineage>
        <taxon>Bacteria</taxon>
        <taxon>Pseudomonadati</taxon>
        <taxon>Bacteroidota</taxon>
        <taxon>Cytophagia</taxon>
        <taxon>Cytophagales</taxon>
        <taxon>Cytophagaceae</taxon>
        <taxon>Spirosoma</taxon>
    </lineage>
</organism>
<protein>
    <recommendedName>
        <fullName evidence="3">Helix-turn-helix protein</fullName>
    </recommendedName>
</protein>
<dbReference type="Proteomes" id="UP000238375">
    <property type="component" value="Unassembled WGS sequence"/>
</dbReference>
<proteinExistence type="predicted"/>
<reference evidence="1 2" key="1">
    <citation type="submission" date="2018-03" db="EMBL/GenBank/DDBJ databases">
        <title>Genomic Encyclopedia of Archaeal and Bacterial Type Strains, Phase II (KMG-II): from individual species to whole genera.</title>
        <authorList>
            <person name="Goeker M."/>
        </authorList>
    </citation>
    <scope>NUCLEOTIDE SEQUENCE [LARGE SCALE GENOMIC DNA]</scope>
    <source>
        <strain evidence="1 2">DSM 28354</strain>
    </source>
</reference>
<dbReference type="InterPro" id="IPR010982">
    <property type="entry name" value="Lambda_DNA-bd_dom_sf"/>
</dbReference>